<feature type="region of interest" description="Disordered" evidence="1">
    <location>
        <begin position="1"/>
        <end position="96"/>
    </location>
</feature>
<evidence type="ECO:0000313" key="3">
    <source>
        <dbReference type="Proteomes" id="UP000708148"/>
    </source>
</evidence>
<feature type="compositionally biased region" description="Basic and acidic residues" evidence="1">
    <location>
        <begin position="55"/>
        <end position="72"/>
    </location>
</feature>
<feature type="region of interest" description="Disordered" evidence="1">
    <location>
        <begin position="395"/>
        <end position="438"/>
    </location>
</feature>
<feature type="compositionally biased region" description="Basic and acidic residues" evidence="1">
    <location>
        <begin position="294"/>
        <end position="304"/>
    </location>
</feature>
<accession>A0A8S1JB87</accession>
<dbReference type="AlphaFoldDB" id="A0A8S1JB87"/>
<feature type="compositionally biased region" description="Basic and acidic residues" evidence="1">
    <location>
        <begin position="81"/>
        <end position="94"/>
    </location>
</feature>
<dbReference type="EMBL" id="CAJHUC010002174">
    <property type="protein sequence ID" value="CAD7703341.1"/>
    <property type="molecule type" value="Genomic_DNA"/>
</dbReference>
<gene>
    <name evidence="2" type="ORF">OSTQU699_LOCUS8698</name>
</gene>
<organism evidence="2 3">
    <name type="scientific">Ostreobium quekettii</name>
    <dbReference type="NCBI Taxonomy" id="121088"/>
    <lineage>
        <taxon>Eukaryota</taxon>
        <taxon>Viridiplantae</taxon>
        <taxon>Chlorophyta</taxon>
        <taxon>core chlorophytes</taxon>
        <taxon>Ulvophyceae</taxon>
        <taxon>TCBD clade</taxon>
        <taxon>Bryopsidales</taxon>
        <taxon>Ostreobineae</taxon>
        <taxon>Ostreobiaceae</taxon>
        <taxon>Ostreobium</taxon>
    </lineage>
</organism>
<feature type="compositionally biased region" description="Basic and acidic residues" evidence="1">
    <location>
        <begin position="319"/>
        <end position="334"/>
    </location>
</feature>
<feature type="region of interest" description="Disordered" evidence="1">
    <location>
        <begin position="115"/>
        <end position="342"/>
    </location>
</feature>
<sequence length="514" mass="56769">MEEARDPRKGMTLSRSPGMGRSRSRTPDGTRARQSWIVTKAQGRHAFPSETRGQQGDRDSRRPRSRSGDRRGASSRRRSTERRQPPELAVDRLTKSTSAWLGCQEQEDLEMVGMCGRRPGHRVPHSRRAAGGRDGAVRVNKGMQEAESDEASPGRHIHDSVGSIVQKGGGSGCQREGYFSDEYTSPKLAAHPRGGSFYIPDSRAGRGAGKSGDAGGETDRSRDGEVESDCNELSFKPGRESSGSPDMFCPTPRRNPGRARGYVGRSPEQDGSDWGCDSRCGWADPQLSAKPRRRAEGGMREEGGKYGAGLSPVKSGPDMVRRSVGDRPTPRGDRSPSPFDVMKTAPEMHVSSSLMGTQEILRTNDLMRTADLRWDFLQSTDVCWDLNSRDAERLTPGAQGRWTESGRPGVRHRSPSTGAQPVTPHNLPRMPSKDKKQKGGFISKLLAGCCRPESVMYDAPARAQVPQQRRPSFFAHRQPTEREATLQRFATRQKFMVNLIEEERFNPNGSARQQ</sequence>
<proteinExistence type="predicted"/>
<name>A0A8S1JB87_9CHLO</name>
<comment type="caution">
    <text evidence="2">The sequence shown here is derived from an EMBL/GenBank/DDBJ whole genome shotgun (WGS) entry which is preliminary data.</text>
</comment>
<dbReference type="Proteomes" id="UP000708148">
    <property type="component" value="Unassembled WGS sequence"/>
</dbReference>
<keyword evidence="3" id="KW-1185">Reference proteome</keyword>
<feature type="compositionally biased region" description="Basic residues" evidence="1">
    <location>
        <begin position="118"/>
        <end position="130"/>
    </location>
</feature>
<protein>
    <submittedName>
        <fullName evidence="2">Uncharacterized protein</fullName>
    </submittedName>
</protein>
<reference evidence="2" key="1">
    <citation type="submission" date="2020-12" db="EMBL/GenBank/DDBJ databases">
        <authorList>
            <person name="Iha C."/>
        </authorList>
    </citation>
    <scope>NUCLEOTIDE SEQUENCE</scope>
</reference>
<evidence type="ECO:0000313" key="2">
    <source>
        <dbReference type="EMBL" id="CAD7703341.1"/>
    </source>
</evidence>
<feature type="compositionally biased region" description="Gly residues" evidence="1">
    <location>
        <begin position="206"/>
        <end position="215"/>
    </location>
</feature>
<evidence type="ECO:0000256" key="1">
    <source>
        <dbReference type="SAM" id="MobiDB-lite"/>
    </source>
</evidence>